<reference evidence="1" key="1">
    <citation type="submission" date="2014-09" db="EMBL/GenBank/DDBJ databases">
        <authorList>
            <person name="Magalhaes I.L.F."/>
            <person name="Oliveira U."/>
            <person name="Santos F.R."/>
            <person name="Vidigal T.H.D.A."/>
            <person name="Brescovit A.D."/>
            <person name="Santos A.J."/>
        </authorList>
    </citation>
    <scope>NUCLEOTIDE SEQUENCE</scope>
    <source>
        <tissue evidence="1">Shoot tissue taken approximately 20 cm above the soil surface</tissue>
    </source>
</reference>
<protein>
    <submittedName>
        <fullName evidence="1">Uncharacterized protein</fullName>
    </submittedName>
</protein>
<sequence length="60" mass="6902">MEQKQNYSPRKTRISVFFIGHPANSSELISAWRRVTVAESRATRKTKSWLGIRALEINSP</sequence>
<accession>A0A0A9DU99</accession>
<dbReference type="EMBL" id="GBRH01207617">
    <property type="protein sequence ID" value="JAD90278.1"/>
    <property type="molecule type" value="Transcribed_RNA"/>
</dbReference>
<evidence type="ECO:0000313" key="1">
    <source>
        <dbReference type="EMBL" id="JAD90278.1"/>
    </source>
</evidence>
<proteinExistence type="predicted"/>
<dbReference type="AlphaFoldDB" id="A0A0A9DU99"/>
<organism evidence="1">
    <name type="scientific">Arundo donax</name>
    <name type="common">Giant reed</name>
    <name type="synonym">Donax arundinaceus</name>
    <dbReference type="NCBI Taxonomy" id="35708"/>
    <lineage>
        <taxon>Eukaryota</taxon>
        <taxon>Viridiplantae</taxon>
        <taxon>Streptophyta</taxon>
        <taxon>Embryophyta</taxon>
        <taxon>Tracheophyta</taxon>
        <taxon>Spermatophyta</taxon>
        <taxon>Magnoliopsida</taxon>
        <taxon>Liliopsida</taxon>
        <taxon>Poales</taxon>
        <taxon>Poaceae</taxon>
        <taxon>PACMAD clade</taxon>
        <taxon>Arundinoideae</taxon>
        <taxon>Arundineae</taxon>
        <taxon>Arundo</taxon>
    </lineage>
</organism>
<name>A0A0A9DU99_ARUDO</name>
<reference evidence="1" key="2">
    <citation type="journal article" date="2015" name="Data Brief">
        <title>Shoot transcriptome of the giant reed, Arundo donax.</title>
        <authorList>
            <person name="Barrero R.A."/>
            <person name="Guerrero F.D."/>
            <person name="Moolhuijzen P."/>
            <person name="Goolsby J.A."/>
            <person name="Tidwell J."/>
            <person name="Bellgard S.E."/>
            <person name="Bellgard M.I."/>
        </authorList>
    </citation>
    <scope>NUCLEOTIDE SEQUENCE</scope>
    <source>
        <tissue evidence="1">Shoot tissue taken approximately 20 cm above the soil surface</tissue>
    </source>
</reference>